<accession>A0A158QJF0</accession>
<keyword evidence="5" id="KW-0677">Repeat</keyword>
<evidence type="ECO:0000256" key="4">
    <source>
        <dbReference type="ARBA" id="ARBA00022574"/>
    </source>
</evidence>
<dbReference type="WBParaSite" id="HNAJ_0001170301-mRNA-1">
    <property type="protein sequence ID" value="HNAJ_0001170301-mRNA-1"/>
    <property type="gene ID" value="HNAJ_0001170301"/>
</dbReference>
<evidence type="ECO:0000313" key="14">
    <source>
        <dbReference type="EMBL" id="VDO11105.1"/>
    </source>
</evidence>
<dbReference type="InterPro" id="IPR019775">
    <property type="entry name" value="WD40_repeat_CS"/>
</dbReference>
<name>A0A158QJF0_RODNA</name>
<comment type="subunit">
    <text evidence="12">Microtubule inner protein component of sperm flagellar doublet microtubules. Interacts with BRCA2. Interacts with the CCT chaperonin complex. Interacts with HSP70. Interacts with AK8. Interacts with CFAP45. Interacts with DNAI1. Interacts with IQDC.</text>
</comment>
<dbReference type="InterPro" id="IPR011047">
    <property type="entry name" value="Quinoprotein_ADH-like_sf"/>
</dbReference>
<organism evidence="16">
    <name type="scientific">Rodentolepis nana</name>
    <name type="common">Dwarf tapeworm</name>
    <name type="synonym">Hymenolepis nana</name>
    <dbReference type="NCBI Taxonomy" id="102285"/>
    <lineage>
        <taxon>Eukaryota</taxon>
        <taxon>Metazoa</taxon>
        <taxon>Spiralia</taxon>
        <taxon>Lophotrochozoa</taxon>
        <taxon>Platyhelminthes</taxon>
        <taxon>Cestoda</taxon>
        <taxon>Eucestoda</taxon>
        <taxon>Cyclophyllidea</taxon>
        <taxon>Hymenolepididae</taxon>
        <taxon>Rodentolepis</taxon>
    </lineage>
</organism>
<keyword evidence="3" id="KW-0963">Cytoplasm</keyword>
<evidence type="ECO:0000313" key="15">
    <source>
        <dbReference type="Proteomes" id="UP000278807"/>
    </source>
</evidence>
<dbReference type="PROSITE" id="PS00678">
    <property type="entry name" value="WD_REPEATS_1"/>
    <property type="match status" value="1"/>
</dbReference>
<dbReference type="InterPro" id="IPR015943">
    <property type="entry name" value="WD40/YVTN_repeat-like_dom_sf"/>
</dbReference>
<comment type="function">
    <text evidence="11">Microtubule inner protein (MIP) part of the dynein-decorated doublet microtubules (DMTs) in cilia axoneme. Important for proper ciliary and flagellar beating. May act in cooperation with CFAP45 and axonemal dynein subunit DNAH11. May play a role in cell growth and/or survival.</text>
</comment>
<evidence type="ECO:0000256" key="5">
    <source>
        <dbReference type="ARBA" id="ARBA00022737"/>
    </source>
</evidence>
<dbReference type="EMBL" id="UZAE01013732">
    <property type="protein sequence ID" value="VDO11105.1"/>
    <property type="molecule type" value="Genomic_DNA"/>
</dbReference>
<dbReference type="Pfam" id="PF00400">
    <property type="entry name" value="WD40"/>
    <property type="match status" value="4"/>
</dbReference>
<dbReference type="InterPro" id="IPR050630">
    <property type="entry name" value="WD_repeat_EMAP"/>
</dbReference>
<dbReference type="SUPFAM" id="SSF50998">
    <property type="entry name" value="Quinoprotein alcohol dehydrogenase-like"/>
    <property type="match status" value="1"/>
</dbReference>
<feature type="repeat" description="WD" evidence="13">
    <location>
        <begin position="366"/>
        <end position="399"/>
    </location>
</feature>
<dbReference type="AlphaFoldDB" id="A0A158QJF0"/>
<keyword evidence="4 13" id="KW-0853">WD repeat</keyword>
<dbReference type="InterPro" id="IPR001680">
    <property type="entry name" value="WD40_rpt"/>
</dbReference>
<evidence type="ECO:0000256" key="7">
    <source>
        <dbReference type="ARBA" id="ARBA00023069"/>
    </source>
</evidence>
<evidence type="ECO:0000256" key="2">
    <source>
        <dbReference type="ARBA" id="ARBA00004496"/>
    </source>
</evidence>
<sequence length="414" mass="45914">MSEEVKGYEKLNLRGAIGFNGTVDNCLQIHPDRQNYIYALGSAVVIEDIISHQQSLLQGHSNSIVCLAVSRDGCYLASGQITHMGYKADIILWDYAEKKEITRFISHSVKVQALAFSPNAKYLVSIGGQDDGSVILWSVENLAAICGSSAQFNNAGITRCITYSNNNENMFFTGGDSILRIWQADIQNRKIHPTDCSLRQYKRTITKVLADRNDEMLYCATTSGDILAVRIGSAIVQLVFPDRDKYSLGVTSLRFLDDTSLIIGTGEGWDDSCIRGFFPETGRLMYTVNEAHKKGVTAVAAMDGGSRIISGGGEGQVRVWEVKEIPATCKKKIAAHRHRSHRCQGDRRGNEEDDRPKFFVDLLATLKEHTNAVSCIQINKNGTKCVSSSADGTCIIWNLVQVNRVIYIYIYIYT</sequence>
<dbReference type="STRING" id="102285.A0A158QJF0"/>
<evidence type="ECO:0000256" key="9">
    <source>
        <dbReference type="ARBA" id="ARBA00029456"/>
    </source>
</evidence>
<proteinExistence type="inferred from homology"/>
<reference evidence="14 15" key="2">
    <citation type="submission" date="2018-11" db="EMBL/GenBank/DDBJ databases">
        <authorList>
            <consortium name="Pathogen Informatics"/>
        </authorList>
    </citation>
    <scope>NUCLEOTIDE SEQUENCE [LARGE SCALE GENOMIC DNA]</scope>
</reference>
<evidence type="ECO:0000256" key="1">
    <source>
        <dbReference type="ARBA" id="ARBA00004230"/>
    </source>
</evidence>
<comment type="similarity">
    <text evidence="9">Belongs to the CFAP52 family.</text>
</comment>
<evidence type="ECO:0000256" key="11">
    <source>
        <dbReference type="ARBA" id="ARBA00046056"/>
    </source>
</evidence>
<dbReference type="Gene3D" id="2.130.10.10">
    <property type="entry name" value="YVTN repeat-like/Quinoprotein amine dehydrogenase"/>
    <property type="match status" value="2"/>
</dbReference>
<keyword evidence="6" id="KW-0282">Flagellum</keyword>
<evidence type="ECO:0000256" key="8">
    <source>
        <dbReference type="ARBA" id="ARBA00023273"/>
    </source>
</evidence>
<dbReference type="PROSITE" id="PS50294">
    <property type="entry name" value="WD_REPEATS_REGION"/>
    <property type="match status" value="2"/>
</dbReference>
<dbReference type="GO" id="GO:0031514">
    <property type="term" value="C:motile cilium"/>
    <property type="evidence" value="ECO:0007669"/>
    <property type="project" value="UniProtKB-SubCell"/>
</dbReference>
<evidence type="ECO:0000256" key="13">
    <source>
        <dbReference type="PROSITE-ProRule" id="PRU00221"/>
    </source>
</evidence>
<dbReference type="SMART" id="SM00320">
    <property type="entry name" value="WD40"/>
    <property type="match status" value="5"/>
</dbReference>
<dbReference type="Proteomes" id="UP000278807">
    <property type="component" value="Unassembled WGS sequence"/>
</dbReference>
<dbReference type="PANTHER" id="PTHR13720:SF14">
    <property type="entry name" value="CILIA- AND FLAGELLA-ASSOCIATED PROTEIN 52"/>
    <property type="match status" value="1"/>
</dbReference>
<comment type="subcellular location">
    <subcellularLocation>
        <location evidence="1">Cell projection</location>
        <location evidence="1">Cilium</location>
        <location evidence="1">Flagellum</location>
    </subcellularLocation>
    <subcellularLocation>
        <location evidence="2">Cytoplasm</location>
    </subcellularLocation>
</comment>
<dbReference type="OrthoDB" id="6252103at2759"/>
<feature type="repeat" description="WD" evidence="13">
    <location>
        <begin position="289"/>
        <end position="323"/>
    </location>
</feature>
<evidence type="ECO:0000256" key="3">
    <source>
        <dbReference type="ARBA" id="ARBA00022490"/>
    </source>
</evidence>
<dbReference type="PANTHER" id="PTHR13720">
    <property type="entry name" value="WD-40 REPEAT PROTEIN"/>
    <property type="match status" value="1"/>
</dbReference>
<evidence type="ECO:0000313" key="16">
    <source>
        <dbReference type="WBParaSite" id="HNAJ_0001170301-mRNA-1"/>
    </source>
</evidence>
<evidence type="ECO:0000256" key="12">
    <source>
        <dbReference type="ARBA" id="ARBA00047117"/>
    </source>
</evidence>
<reference evidence="16" key="1">
    <citation type="submission" date="2016-04" db="UniProtKB">
        <authorList>
            <consortium name="WormBaseParasite"/>
        </authorList>
    </citation>
    <scope>IDENTIFICATION</scope>
</reference>
<dbReference type="PROSITE" id="PS50082">
    <property type="entry name" value="WD_REPEATS_2"/>
    <property type="match status" value="3"/>
</dbReference>
<keyword evidence="8" id="KW-0966">Cell projection</keyword>
<gene>
    <name evidence="14" type="ORF">HNAJ_LOCUS11693</name>
</gene>
<evidence type="ECO:0000256" key="10">
    <source>
        <dbReference type="ARBA" id="ARBA00029552"/>
    </source>
</evidence>
<protein>
    <recommendedName>
        <fullName evidence="10">Cilia- and flagella-associated protein 52</fullName>
    </recommendedName>
</protein>
<evidence type="ECO:0000256" key="6">
    <source>
        <dbReference type="ARBA" id="ARBA00022846"/>
    </source>
</evidence>
<keyword evidence="7" id="KW-0969">Cilium</keyword>
<feature type="repeat" description="WD" evidence="13">
    <location>
        <begin position="104"/>
        <end position="141"/>
    </location>
</feature>
<keyword evidence="15" id="KW-1185">Reference proteome</keyword>
<dbReference type="GO" id="GO:0005930">
    <property type="term" value="C:axoneme"/>
    <property type="evidence" value="ECO:0007669"/>
    <property type="project" value="UniProtKB-ARBA"/>
</dbReference>